<evidence type="ECO:0000313" key="2">
    <source>
        <dbReference type="Proteomes" id="UP001600165"/>
    </source>
</evidence>
<accession>A0ABW6IEA9</accession>
<evidence type="ECO:0000313" key="1">
    <source>
        <dbReference type="EMBL" id="MFE4106520.1"/>
    </source>
</evidence>
<gene>
    <name evidence="1" type="ORF">ACFVKH_09545</name>
</gene>
<organism evidence="1 2">
    <name type="scientific">Almyronema epifaneia S1</name>
    <dbReference type="NCBI Taxonomy" id="2991925"/>
    <lineage>
        <taxon>Bacteria</taxon>
        <taxon>Bacillati</taxon>
        <taxon>Cyanobacteriota</taxon>
        <taxon>Cyanophyceae</taxon>
        <taxon>Nodosilineales</taxon>
        <taxon>Nodosilineaceae</taxon>
        <taxon>Almyronema</taxon>
        <taxon>Almyronema epifaneia</taxon>
    </lineage>
</organism>
<evidence type="ECO:0008006" key="3">
    <source>
        <dbReference type="Google" id="ProtNLM"/>
    </source>
</evidence>
<name>A0ABW6IEA9_9CYAN</name>
<dbReference type="Proteomes" id="UP001600165">
    <property type="component" value="Unassembled WGS sequence"/>
</dbReference>
<dbReference type="EMBL" id="JBHZOL010000066">
    <property type="protein sequence ID" value="MFE4106520.1"/>
    <property type="molecule type" value="Genomic_DNA"/>
</dbReference>
<sequence length="310" mass="35405">MPYLSLQWMLKVHLYQALYDSTCSIQVPQSQVTNCPSLSFSLAHNDIQSLPISKTKNSFQVSYQSPIALKLKKTCQQPVQSITQNLINRLATLPPVSIPEISNHQSPLTAFINSIWLDVEIGIAVNGWLRFTFPEKSLSLWCTHFWDTSKSDRLEQRADHLSVGDFQYIPRFDASQLTAEARFRLQYNYARCCLLINRLQQVYKGSFSDLAAIAQQAASSQFTHHQAEQNLLHAVIELADSCFSAPLKFKQPPLAQLLQLSHQTEQFCRRYADFQTEDLALAYLKLLMTIRCLLKHCLVVEFQIEASPHL</sequence>
<dbReference type="Gene3D" id="1.10.730.10">
    <property type="entry name" value="Isoleucyl-tRNA Synthetase, Domain 1"/>
    <property type="match status" value="1"/>
</dbReference>
<keyword evidence="2" id="KW-1185">Reference proteome</keyword>
<dbReference type="RefSeq" id="WP_377964356.1">
    <property type="nucleotide sequence ID" value="NZ_JBHZOL010000066.1"/>
</dbReference>
<reference evidence="1 2" key="1">
    <citation type="submission" date="2024-10" db="EMBL/GenBank/DDBJ databases">
        <authorList>
            <person name="Ratan Roy A."/>
            <person name="Morales Sandoval P.H."/>
            <person name="De Los Santos Villalobos S."/>
            <person name="Chakraborty S."/>
            <person name="Mukherjee J."/>
        </authorList>
    </citation>
    <scope>NUCLEOTIDE SEQUENCE [LARGE SCALE GENOMIC DNA]</scope>
    <source>
        <strain evidence="1 2">S1</strain>
    </source>
</reference>
<proteinExistence type="predicted"/>
<comment type="caution">
    <text evidence="1">The sequence shown here is derived from an EMBL/GenBank/DDBJ whole genome shotgun (WGS) entry which is preliminary data.</text>
</comment>
<protein>
    <recommendedName>
        <fullName evidence="3">DALR anticodon binding domain-containing protein</fullName>
    </recommendedName>
</protein>